<proteinExistence type="predicted"/>
<organism evidence="2 3">
    <name type="scientific">Phyllachora maydis</name>
    <dbReference type="NCBI Taxonomy" id="1825666"/>
    <lineage>
        <taxon>Eukaryota</taxon>
        <taxon>Fungi</taxon>
        <taxon>Dikarya</taxon>
        <taxon>Ascomycota</taxon>
        <taxon>Pezizomycotina</taxon>
        <taxon>Sordariomycetes</taxon>
        <taxon>Sordariomycetidae</taxon>
        <taxon>Phyllachorales</taxon>
        <taxon>Phyllachoraceae</taxon>
        <taxon>Phyllachora</taxon>
    </lineage>
</organism>
<evidence type="ECO:0000313" key="2">
    <source>
        <dbReference type="EMBL" id="KAK2068455.1"/>
    </source>
</evidence>
<dbReference type="Proteomes" id="UP001217918">
    <property type="component" value="Unassembled WGS sequence"/>
</dbReference>
<dbReference type="AlphaFoldDB" id="A0AAD9I0R7"/>
<name>A0AAD9I0R7_9PEZI</name>
<dbReference type="EMBL" id="JAQQPM010000002">
    <property type="protein sequence ID" value="KAK2068455.1"/>
    <property type="molecule type" value="Genomic_DNA"/>
</dbReference>
<evidence type="ECO:0000313" key="3">
    <source>
        <dbReference type="Proteomes" id="UP001217918"/>
    </source>
</evidence>
<keyword evidence="3" id="KW-1185">Reference proteome</keyword>
<sequence length="165" mass="18052">MYMYIAFLPYCYYCYNLLFTNLLIANIDSLSDLDNSVYNIPAPAPILAKPAKITLAIYCAAACKAKRRKSAKAYAIVGRAAAAKRYKKRKEAAANAQATNKDDNNGYNRVYIPLANTEEEKKGSSSDNDSVNSGTSNSANKGKGSGVYKCGEDALRCKDTLLYKQ</sequence>
<comment type="caution">
    <text evidence="2">The sequence shown here is derived from an EMBL/GenBank/DDBJ whole genome shotgun (WGS) entry which is preliminary data.</text>
</comment>
<feature type="compositionally biased region" description="Low complexity" evidence="1">
    <location>
        <begin position="125"/>
        <end position="138"/>
    </location>
</feature>
<reference evidence="2" key="1">
    <citation type="journal article" date="2023" name="Mol. Plant Microbe Interact.">
        <title>Elucidating the Obligate Nature and Biological Capacity of an Invasive Fungal Corn Pathogen.</title>
        <authorList>
            <person name="MacCready J.S."/>
            <person name="Roggenkamp E.M."/>
            <person name="Gdanetz K."/>
            <person name="Chilvers M.I."/>
        </authorList>
    </citation>
    <scope>NUCLEOTIDE SEQUENCE</scope>
    <source>
        <strain evidence="2">PM02</strain>
    </source>
</reference>
<protein>
    <submittedName>
        <fullName evidence="2">Uncharacterized protein</fullName>
    </submittedName>
</protein>
<gene>
    <name evidence="2" type="ORF">P8C59_003091</name>
</gene>
<feature type="region of interest" description="Disordered" evidence="1">
    <location>
        <begin position="118"/>
        <end position="149"/>
    </location>
</feature>
<evidence type="ECO:0000256" key="1">
    <source>
        <dbReference type="SAM" id="MobiDB-lite"/>
    </source>
</evidence>
<accession>A0AAD9I0R7</accession>